<gene>
    <name evidence="5" type="ORF">Pa4123_42920</name>
</gene>
<evidence type="ECO:0000256" key="1">
    <source>
        <dbReference type="ARBA" id="ARBA00023015"/>
    </source>
</evidence>
<dbReference type="RefSeq" id="WP_281898358.1">
    <property type="nucleotide sequence ID" value="NZ_BSDI01000020.1"/>
</dbReference>
<evidence type="ECO:0000313" key="6">
    <source>
        <dbReference type="Proteomes" id="UP001144280"/>
    </source>
</evidence>
<evidence type="ECO:0000313" key="5">
    <source>
        <dbReference type="EMBL" id="GLH99017.1"/>
    </source>
</evidence>
<name>A0ABQ5QXM4_9ACTN</name>
<dbReference type="Pfam" id="PF13377">
    <property type="entry name" value="Peripla_BP_3"/>
    <property type="match status" value="1"/>
</dbReference>
<evidence type="ECO:0000256" key="2">
    <source>
        <dbReference type="ARBA" id="ARBA00023125"/>
    </source>
</evidence>
<sequence length="329" mass="34562">MPAAEPVTLLAVAQLAGVSKTTASDALRGSGRVSEETRARVLRIAEELGYVPNGSAQHLRKASTGAIGLHLPAVLTRSNYYMSFVFGVVEKAADFNYDVTLITSGAPNRRPPRVDGLVLGDPLGGDPVVDRLMNAGVPTVTCERFPGGARAGGVVRSEHATVVGDLLDHVRSAGASRPALIVAGNESDWAAGVHQGYREWCARSGVAPMVRTVEFDTSGEELHLAARDLLKSEPELDALVCAPAGAATELLPVIRECGRTVGADLLLASCVDGPSMRSANVTAIDLRPREAGAACAELLFDLLDGAAEEGTERLHEVELIRRASTLSKQ</sequence>
<dbReference type="Pfam" id="PF00356">
    <property type="entry name" value="LacI"/>
    <property type="match status" value="1"/>
</dbReference>
<reference evidence="5" key="1">
    <citation type="submission" date="2022-12" db="EMBL/GenBank/DDBJ databases">
        <title>New Phytohabitans aurantiacus sp. RD004123 nov., an actinomycete isolated from soil.</title>
        <authorList>
            <person name="Triningsih D.W."/>
            <person name="Harunari E."/>
            <person name="Igarashi Y."/>
        </authorList>
    </citation>
    <scope>NUCLEOTIDE SEQUENCE</scope>
    <source>
        <strain evidence="5">RD004123</strain>
    </source>
</reference>
<keyword evidence="6" id="KW-1185">Reference proteome</keyword>
<dbReference type="PROSITE" id="PS50932">
    <property type="entry name" value="HTH_LACI_2"/>
    <property type="match status" value="1"/>
</dbReference>
<dbReference type="InterPro" id="IPR000843">
    <property type="entry name" value="HTH_LacI"/>
</dbReference>
<dbReference type="CDD" id="cd01392">
    <property type="entry name" value="HTH_LacI"/>
    <property type="match status" value="1"/>
</dbReference>
<keyword evidence="3" id="KW-0804">Transcription</keyword>
<dbReference type="SUPFAM" id="SSF47413">
    <property type="entry name" value="lambda repressor-like DNA-binding domains"/>
    <property type="match status" value="1"/>
</dbReference>
<evidence type="ECO:0000256" key="3">
    <source>
        <dbReference type="ARBA" id="ARBA00023163"/>
    </source>
</evidence>
<dbReference type="PANTHER" id="PTHR30146:SF153">
    <property type="entry name" value="LACTOSE OPERON REPRESSOR"/>
    <property type="match status" value="1"/>
</dbReference>
<feature type="domain" description="HTH lacI-type" evidence="4">
    <location>
        <begin position="7"/>
        <end position="61"/>
    </location>
</feature>
<dbReference type="Gene3D" id="1.10.260.40">
    <property type="entry name" value="lambda repressor-like DNA-binding domains"/>
    <property type="match status" value="1"/>
</dbReference>
<dbReference type="Proteomes" id="UP001144280">
    <property type="component" value="Unassembled WGS sequence"/>
</dbReference>
<dbReference type="Gene3D" id="3.40.50.2300">
    <property type="match status" value="2"/>
</dbReference>
<dbReference type="CDD" id="cd06267">
    <property type="entry name" value="PBP1_LacI_sugar_binding-like"/>
    <property type="match status" value="1"/>
</dbReference>
<dbReference type="InterPro" id="IPR046335">
    <property type="entry name" value="LacI/GalR-like_sensor"/>
</dbReference>
<dbReference type="InterPro" id="IPR010982">
    <property type="entry name" value="Lambda_DNA-bd_dom_sf"/>
</dbReference>
<protein>
    <submittedName>
        <fullName evidence="5">LacI-family transcriptional regulator</fullName>
    </submittedName>
</protein>
<comment type="caution">
    <text evidence="5">The sequence shown here is derived from an EMBL/GenBank/DDBJ whole genome shotgun (WGS) entry which is preliminary data.</text>
</comment>
<dbReference type="InterPro" id="IPR028082">
    <property type="entry name" value="Peripla_BP_I"/>
</dbReference>
<proteinExistence type="predicted"/>
<organism evidence="5 6">
    <name type="scientific">Phytohabitans aurantiacus</name>
    <dbReference type="NCBI Taxonomy" id="3016789"/>
    <lineage>
        <taxon>Bacteria</taxon>
        <taxon>Bacillati</taxon>
        <taxon>Actinomycetota</taxon>
        <taxon>Actinomycetes</taxon>
        <taxon>Micromonosporales</taxon>
        <taxon>Micromonosporaceae</taxon>
    </lineage>
</organism>
<keyword evidence="1" id="KW-0805">Transcription regulation</keyword>
<dbReference type="EMBL" id="BSDI01000020">
    <property type="protein sequence ID" value="GLH99017.1"/>
    <property type="molecule type" value="Genomic_DNA"/>
</dbReference>
<dbReference type="SMART" id="SM00354">
    <property type="entry name" value="HTH_LACI"/>
    <property type="match status" value="1"/>
</dbReference>
<evidence type="ECO:0000259" key="4">
    <source>
        <dbReference type="PROSITE" id="PS50932"/>
    </source>
</evidence>
<dbReference type="PANTHER" id="PTHR30146">
    <property type="entry name" value="LACI-RELATED TRANSCRIPTIONAL REPRESSOR"/>
    <property type="match status" value="1"/>
</dbReference>
<accession>A0ABQ5QXM4</accession>
<dbReference type="SUPFAM" id="SSF53822">
    <property type="entry name" value="Periplasmic binding protein-like I"/>
    <property type="match status" value="1"/>
</dbReference>
<keyword evidence="2" id="KW-0238">DNA-binding</keyword>